<dbReference type="PANTHER" id="PTHR31150:SF26">
    <property type="entry name" value="RING-TYPE DOMAIN-CONTAINING PROTEIN"/>
    <property type="match status" value="1"/>
</dbReference>
<evidence type="ECO:0000256" key="5">
    <source>
        <dbReference type="SAM" id="MobiDB-lite"/>
    </source>
</evidence>
<dbReference type="PANTHER" id="PTHR31150">
    <property type="entry name" value="EXPRESSED PROTEIN"/>
    <property type="match status" value="1"/>
</dbReference>
<feature type="region of interest" description="Disordered" evidence="5">
    <location>
        <begin position="395"/>
        <end position="414"/>
    </location>
</feature>
<protein>
    <recommendedName>
        <fullName evidence="6">RING-type domain-containing protein</fullName>
    </recommendedName>
</protein>
<sequence length="452" mass="50108">MNSPKLKLSHTRKKQSEQSIGKWCHKCYEDKTIQNGSSGEILHRNIRYSPTWSFRWDNRGRVAGEETSIGWLSDGISRNDGSENKYEPSFAEEGSPLEHFRRCTWQKSLISEGTAGQVRTPASDQSISRNVSMDVSLDQVKESPTVSFPSPIKPSLSLPSTSSLSASPLSSQGQLPPASTTPSRWPRRSPGHQLLRQVSDSQIPGFKSPDSYSVSEERPVLPSWSNESARGSRGGSSDGWSMHAFSGLMASSNRDRWSFDSESFGFNREKLTRSSSRISTSPSVDLQTCGVCSKLLTEKSSWSGQKIIANNELSVVAVLTCGHVYHAECLETMTSEINKYDPACPVCTFGEKQTLKLSEKALKAEMDFKARNKRSRNRVVDSDLDGDSFVLERLKSSQGKGPKMASSSSMRSSLGKPFLRRHFSFGSKGSKTLSENHSTRKKGFFWVKSSKE</sequence>
<feature type="compositionally biased region" description="Low complexity" evidence="5">
    <location>
        <begin position="147"/>
        <end position="178"/>
    </location>
</feature>
<name>A0A8J4RPG3_9ROSI</name>
<evidence type="ECO:0000313" key="8">
    <source>
        <dbReference type="Proteomes" id="UP000737018"/>
    </source>
</evidence>
<dbReference type="CDD" id="cd16448">
    <property type="entry name" value="RING-H2"/>
    <property type="match status" value="1"/>
</dbReference>
<feature type="region of interest" description="Disordered" evidence="5">
    <location>
        <begin position="142"/>
        <end position="237"/>
    </location>
</feature>
<dbReference type="OrthoDB" id="1938835at2759"/>
<keyword evidence="8" id="KW-1185">Reference proteome</keyword>
<evidence type="ECO:0000313" key="7">
    <source>
        <dbReference type="EMBL" id="KAF3973575.1"/>
    </source>
</evidence>
<dbReference type="Gene3D" id="3.30.40.10">
    <property type="entry name" value="Zinc/RING finger domain, C3HC4 (zinc finger)"/>
    <property type="match status" value="1"/>
</dbReference>
<dbReference type="Proteomes" id="UP000737018">
    <property type="component" value="Unassembled WGS sequence"/>
</dbReference>
<keyword evidence="2 4" id="KW-0863">Zinc-finger</keyword>
<dbReference type="EMBL" id="JRKL02000229">
    <property type="protein sequence ID" value="KAF3973575.1"/>
    <property type="molecule type" value="Genomic_DNA"/>
</dbReference>
<gene>
    <name evidence="7" type="ORF">CMV_003017</name>
</gene>
<evidence type="ECO:0000256" key="3">
    <source>
        <dbReference type="ARBA" id="ARBA00022833"/>
    </source>
</evidence>
<dbReference type="SMART" id="SM00184">
    <property type="entry name" value="RING"/>
    <property type="match status" value="1"/>
</dbReference>
<dbReference type="PROSITE" id="PS50089">
    <property type="entry name" value="ZF_RING_2"/>
    <property type="match status" value="1"/>
</dbReference>
<dbReference type="InterPro" id="IPR018957">
    <property type="entry name" value="Znf_C3HC4_RING-type"/>
</dbReference>
<evidence type="ECO:0000256" key="1">
    <source>
        <dbReference type="ARBA" id="ARBA00022723"/>
    </source>
</evidence>
<evidence type="ECO:0000256" key="4">
    <source>
        <dbReference type="PROSITE-ProRule" id="PRU00175"/>
    </source>
</evidence>
<reference evidence="7" key="1">
    <citation type="submission" date="2020-03" db="EMBL/GenBank/DDBJ databases">
        <title>Castanea mollissima Vanexum genome sequencing.</title>
        <authorList>
            <person name="Staton M."/>
        </authorList>
    </citation>
    <scope>NUCLEOTIDE SEQUENCE</scope>
    <source>
        <tissue evidence="7">Leaf</tissue>
    </source>
</reference>
<evidence type="ECO:0000256" key="2">
    <source>
        <dbReference type="ARBA" id="ARBA00022771"/>
    </source>
</evidence>
<accession>A0A8J4RPG3</accession>
<dbReference type="InterPro" id="IPR001841">
    <property type="entry name" value="Znf_RING"/>
</dbReference>
<dbReference type="GO" id="GO:0008270">
    <property type="term" value="F:zinc ion binding"/>
    <property type="evidence" value="ECO:0007669"/>
    <property type="project" value="UniProtKB-KW"/>
</dbReference>
<dbReference type="AlphaFoldDB" id="A0A8J4RPG3"/>
<dbReference type="SUPFAM" id="SSF57850">
    <property type="entry name" value="RING/U-box"/>
    <property type="match status" value="1"/>
</dbReference>
<feature type="domain" description="RING-type" evidence="6">
    <location>
        <begin position="289"/>
        <end position="348"/>
    </location>
</feature>
<keyword evidence="1" id="KW-0479">Metal-binding</keyword>
<organism evidence="7 8">
    <name type="scientific">Castanea mollissima</name>
    <name type="common">Chinese chestnut</name>
    <dbReference type="NCBI Taxonomy" id="60419"/>
    <lineage>
        <taxon>Eukaryota</taxon>
        <taxon>Viridiplantae</taxon>
        <taxon>Streptophyta</taxon>
        <taxon>Embryophyta</taxon>
        <taxon>Tracheophyta</taxon>
        <taxon>Spermatophyta</taxon>
        <taxon>Magnoliopsida</taxon>
        <taxon>eudicotyledons</taxon>
        <taxon>Gunneridae</taxon>
        <taxon>Pentapetalae</taxon>
        <taxon>rosids</taxon>
        <taxon>fabids</taxon>
        <taxon>Fagales</taxon>
        <taxon>Fagaceae</taxon>
        <taxon>Castanea</taxon>
    </lineage>
</organism>
<evidence type="ECO:0000259" key="6">
    <source>
        <dbReference type="PROSITE" id="PS50089"/>
    </source>
</evidence>
<dbReference type="InterPro" id="IPR013083">
    <property type="entry name" value="Znf_RING/FYVE/PHD"/>
</dbReference>
<comment type="caution">
    <text evidence="7">The sequence shown here is derived from an EMBL/GenBank/DDBJ whole genome shotgun (WGS) entry which is preliminary data.</text>
</comment>
<keyword evidence="3" id="KW-0862">Zinc</keyword>
<dbReference type="Pfam" id="PF00097">
    <property type="entry name" value="zf-C3HC4"/>
    <property type="match status" value="1"/>
</dbReference>
<proteinExistence type="predicted"/>